<sequence length="92" mass="10671">MHKIYTSYHDHKPVIKLSWCRRPAVGVPPRLRLQRLAARRPNAPTTPPNTAQHPRMQPADRGSVMKPRMMSVMSHERDPVSEGEEINYYIQT</sequence>
<name>A0A4Z2H1K1_9TELE</name>
<evidence type="ECO:0000313" key="3">
    <source>
        <dbReference type="Proteomes" id="UP000314294"/>
    </source>
</evidence>
<evidence type="ECO:0000256" key="1">
    <source>
        <dbReference type="SAM" id="MobiDB-lite"/>
    </source>
</evidence>
<organism evidence="2 3">
    <name type="scientific">Liparis tanakae</name>
    <name type="common">Tanaka's snailfish</name>
    <dbReference type="NCBI Taxonomy" id="230148"/>
    <lineage>
        <taxon>Eukaryota</taxon>
        <taxon>Metazoa</taxon>
        <taxon>Chordata</taxon>
        <taxon>Craniata</taxon>
        <taxon>Vertebrata</taxon>
        <taxon>Euteleostomi</taxon>
        <taxon>Actinopterygii</taxon>
        <taxon>Neopterygii</taxon>
        <taxon>Teleostei</taxon>
        <taxon>Neoteleostei</taxon>
        <taxon>Acanthomorphata</taxon>
        <taxon>Eupercaria</taxon>
        <taxon>Perciformes</taxon>
        <taxon>Cottioidei</taxon>
        <taxon>Cottales</taxon>
        <taxon>Liparidae</taxon>
        <taxon>Liparis</taxon>
    </lineage>
</organism>
<comment type="caution">
    <text evidence="2">The sequence shown here is derived from an EMBL/GenBank/DDBJ whole genome shotgun (WGS) entry which is preliminary data.</text>
</comment>
<accession>A0A4Z2H1K1</accession>
<feature type="compositionally biased region" description="Low complexity" evidence="1">
    <location>
        <begin position="39"/>
        <end position="51"/>
    </location>
</feature>
<proteinExistence type="predicted"/>
<protein>
    <submittedName>
        <fullName evidence="2">Uncharacterized protein</fullName>
    </submittedName>
</protein>
<keyword evidence="3" id="KW-1185">Reference proteome</keyword>
<evidence type="ECO:0000313" key="2">
    <source>
        <dbReference type="EMBL" id="TNN59649.1"/>
    </source>
</evidence>
<dbReference type="EMBL" id="SRLO01000351">
    <property type="protein sequence ID" value="TNN59649.1"/>
    <property type="molecule type" value="Genomic_DNA"/>
</dbReference>
<feature type="region of interest" description="Disordered" evidence="1">
    <location>
        <begin position="39"/>
        <end position="92"/>
    </location>
</feature>
<reference evidence="2 3" key="1">
    <citation type="submission" date="2019-03" db="EMBL/GenBank/DDBJ databases">
        <title>First draft genome of Liparis tanakae, snailfish: a comprehensive survey of snailfish specific genes.</title>
        <authorList>
            <person name="Kim W."/>
            <person name="Song I."/>
            <person name="Jeong J.-H."/>
            <person name="Kim D."/>
            <person name="Kim S."/>
            <person name="Ryu S."/>
            <person name="Song J.Y."/>
            <person name="Lee S.K."/>
        </authorList>
    </citation>
    <scope>NUCLEOTIDE SEQUENCE [LARGE SCALE GENOMIC DNA]</scope>
    <source>
        <tissue evidence="2">Muscle</tissue>
    </source>
</reference>
<dbReference type="AlphaFoldDB" id="A0A4Z2H1K1"/>
<gene>
    <name evidence="2" type="ORF">EYF80_030135</name>
</gene>
<dbReference type="Proteomes" id="UP000314294">
    <property type="component" value="Unassembled WGS sequence"/>
</dbReference>